<dbReference type="EMBL" id="AE017226">
    <property type="protein sequence ID" value="AAS13121.1"/>
    <property type="molecule type" value="Genomic_DNA"/>
</dbReference>
<gene>
    <name evidence="3" type="ordered locus">TDE_2604</name>
</gene>
<name>Q73JH1_TREDE</name>
<dbReference type="PATRIC" id="fig|243275.7.peg.2462"/>
<sequence length="516" mass="59824">MCLFTSSLAHVKITTMKRYYKRIIFILCFTVMYLGCSDTDAALEGLKPDQNKKHIISLAELYSYIKEYSPFLNDAILNNLNEKYFELSNKIMYESDKYKIYTYFEELLAVINDGHAAVFYEQGSKSPFYFLPVGLDYADGKYYLLYKENNIKIPLGSELIKINDEDVKKYLLNNIAKYIPVKTPHAFENSMIKRLLYSSQNKKIKFTFKVDKNEVNLELKYSIPSEKIGNIKFNKIPDYYDKLNRIYSSRNFSIYSIKEKYALIQIHNFFDYHIIDEFIEKIIPLLENSDRLILDIRKNTGGNSSIGFAILKILTGKTDTEIFSINIKDFQRRLTPFLITLTAIKDKNLKTLNNDTLTKLNSFINDGRLMKTHQLLMPSEEDEVLQEINRLLMQSNEVEELEKKLISAANKYKIENKDITVFTSYKSGSACDNFACFCKELNIRLIGTNTKGATGNIGIFKLTNNFSIVLSLHKTMYNNIEINNKGISPDVFIMDTIEDIKNQNDPCLNFVLKGRF</sequence>
<dbReference type="InterPro" id="IPR029045">
    <property type="entry name" value="ClpP/crotonase-like_dom_sf"/>
</dbReference>
<feature type="coiled-coil region" evidence="1">
    <location>
        <begin position="391"/>
        <end position="418"/>
    </location>
</feature>
<dbReference type="GO" id="GO:0006508">
    <property type="term" value="P:proteolysis"/>
    <property type="evidence" value="ECO:0007669"/>
    <property type="project" value="InterPro"/>
</dbReference>
<dbReference type="Proteomes" id="UP000008212">
    <property type="component" value="Chromosome"/>
</dbReference>
<proteinExistence type="predicted"/>
<dbReference type="GO" id="GO:0008236">
    <property type="term" value="F:serine-type peptidase activity"/>
    <property type="evidence" value="ECO:0007669"/>
    <property type="project" value="InterPro"/>
</dbReference>
<evidence type="ECO:0000256" key="1">
    <source>
        <dbReference type="SAM" id="Coils"/>
    </source>
</evidence>
<dbReference type="AlphaFoldDB" id="Q73JH1"/>
<organism evidence="3 4">
    <name type="scientific">Treponema denticola (strain ATCC 35405 / DSM 14222 / CIP 103919 / JCM 8153 / KCTC 15104)</name>
    <dbReference type="NCBI Taxonomy" id="243275"/>
    <lineage>
        <taxon>Bacteria</taxon>
        <taxon>Pseudomonadati</taxon>
        <taxon>Spirochaetota</taxon>
        <taxon>Spirochaetia</taxon>
        <taxon>Spirochaetales</taxon>
        <taxon>Treponemataceae</taxon>
        <taxon>Treponema</taxon>
    </lineage>
</organism>
<dbReference type="PaxDb" id="243275-TDE_2604"/>
<keyword evidence="4" id="KW-1185">Reference proteome</keyword>
<dbReference type="PANTHER" id="PTHR32060">
    <property type="entry name" value="TAIL-SPECIFIC PROTEASE"/>
    <property type="match status" value="1"/>
</dbReference>
<dbReference type="GO" id="GO:0004175">
    <property type="term" value="F:endopeptidase activity"/>
    <property type="evidence" value="ECO:0007669"/>
    <property type="project" value="TreeGrafter"/>
</dbReference>
<evidence type="ECO:0000313" key="3">
    <source>
        <dbReference type="EMBL" id="AAS13121.1"/>
    </source>
</evidence>
<evidence type="ECO:0000259" key="2">
    <source>
        <dbReference type="Pfam" id="PF03572"/>
    </source>
</evidence>
<dbReference type="Gene3D" id="3.90.226.10">
    <property type="entry name" value="2-enoyl-CoA Hydratase, Chain A, domain 1"/>
    <property type="match status" value="1"/>
</dbReference>
<accession>Q73JH1</accession>
<protein>
    <recommendedName>
        <fullName evidence="2">Tail specific protease domain-containing protein</fullName>
    </recommendedName>
</protein>
<dbReference type="PANTHER" id="PTHR32060:SF22">
    <property type="entry name" value="CARBOXYL-TERMINAL-PROCESSING PEPTIDASE 3, CHLOROPLASTIC"/>
    <property type="match status" value="1"/>
</dbReference>
<feature type="domain" description="Tail specific protease" evidence="2">
    <location>
        <begin position="260"/>
        <end position="491"/>
    </location>
</feature>
<dbReference type="Pfam" id="PF03572">
    <property type="entry name" value="Peptidase_S41"/>
    <property type="match status" value="1"/>
</dbReference>
<keyword evidence="1" id="KW-0175">Coiled coil</keyword>
<dbReference type="HOGENOM" id="CLU_562494_0_0_12"/>
<dbReference type="eggNOG" id="COG0793">
    <property type="taxonomic scope" value="Bacteria"/>
</dbReference>
<evidence type="ECO:0000313" key="4">
    <source>
        <dbReference type="Proteomes" id="UP000008212"/>
    </source>
</evidence>
<dbReference type="InterPro" id="IPR005151">
    <property type="entry name" value="Tail-specific_protease"/>
</dbReference>
<dbReference type="OrthoDB" id="5480566at2"/>
<dbReference type="KEGG" id="tde:TDE_2604"/>
<reference evidence="3 4" key="1">
    <citation type="journal article" date="2004" name="Proc. Natl. Acad. Sci. U.S.A.">
        <title>Comparison of the genome of the oral pathogen Treponema denticola with other spirochete genomes.</title>
        <authorList>
            <person name="Seshadri R."/>
            <person name="Myers G.S."/>
            <person name="Tettelin H."/>
            <person name="Eisen J.A."/>
            <person name="Heidelberg J.F."/>
            <person name="Dodson R.J."/>
            <person name="Davidsen T.M."/>
            <person name="DeBoy R.T."/>
            <person name="Fouts D.E."/>
            <person name="Haft D.H."/>
            <person name="Selengut J."/>
            <person name="Ren Q."/>
            <person name="Brinkac L.M."/>
            <person name="Madupu R."/>
            <person name="Kolonay J."/>
            <person name="Durkin S.A."/>
            <person name="Daugherty S.C."/>
            <person name="Shetty J."/>
            <person name="Shvartsbeyn A."/>
            <person name="Gebregeorgis E."/>
            <person name="Geer K."/>
            <person name="Tsegaye G."/>
            <person name="Malek J."/>
            <person name="Ayodeji B."/>
            <person name="Shatsman S."/>
            <person name="McLeod M.P."/>
            <person name="Smajs D."/>
            <person name="Howell J.K."/>
            <person name="Pal S."/>
            <person name="Amin A."/>
            <person name="Vashisth P."/>
            <person name="McNeill T.Z."/>
            <person name="Xiang Q."/>
            <person name="Sodergren E."/>
            <person name="Baca E."/>
            <person name="Weinstock G.M."/>
            <person name="Norris S.J."/>
            <person name="Fraser C.M."/>
            <person name="Paulsen I.T."/>
        </authorList>
    </citation>
    <scope>NUCLEOTIDE SEQUENCE [LARGE SCALE GENOMIC DNA]</scope>
    <source>
        <strain evidence="4">ATCC 35405 / DSM 14222 / CIP 103919 / JCM 8153 / KCTC 15104</strain>
    </source>
</reference>
<dbReference type="SUPFAM" id="SSF52096">
    <property type="entry name" value="ClpP/crotonase"/>
    <property type="match status" value="1"/>
</dbReference>